<feature type="region of interest" description="Disordered" evidence="2">
    <location>
        <begin position="889"/>
        <end position="937"/>
    </location>
</feature>
<dbReference type="SMART" id="SM00320">
    <property type="entry name" value="WD40"/>
    <property type="match status" value="6"/>
</dbReference>
<dbReference type="PANTHER" id="PTHR44163">
    <property type="entry name" value="U3 SMALL NUCLEOLAR RNA-ASSOCIATED PROTEIN 4 HOMOLOG"/>
    <property type="match status" value="1"/>
</dbReference>
<comment type="caution">
    <text evidence="4">The sequence shown here is derived from an EMBL/GenBank/DDBJ whole genome shotgun (WGS) entry which is preliminary data.</text>
</comment>
<keyword evidence="1" id="KW-0853">WD repeat</keyword>
<dbReference type="GO" id="GO:0034455">
    <property type="term" value="C:t-UTP complex"/>
    <property type="evidence" value="ECO:0007669"/>
    <property type="project" value="TreeGrafter"/>
</dbReference>
<feature type="compositionally biased region" description="Acidic residues" evidence="2">
    <location>
        <begin position="231"/>
        <end position="247"/>
    </location>
</feature>
<feature type="domain" description="Anaphase-promoting complex subunit 4-like WD40" evidence="3">
    <location>
        <begin position="162"/>
        <end position="218"/>
    </location>
</feature>
<evidence type="ECO:0000313" key="4">
    <source>
        <dbReference type="EMBL" id="OCB91154.1"/>
    </source>
</evidence>
<dbReference type="PANTHER" id="PTHR44163:SF1">
    <property type="entry name" value="U3 SMALL NUCLEOLAR RNA-ASSOCIATED PROTEIN 4 HOMOLOG"/>
    <property type="match status" value="1"/>
</dbReference>
<dbReference type="GO" id="GO:0000462">
    <property type="term" value="P:maturation of SSU-rRNA from tricistronic rRNA transcript (SSU-rRNA, 5.8S rRNA, LSU-rRNA)"/>
    <property type="evidence" value="ECO:0007669"/>
    <property type="project" value="InterPro"/>
</dbReference>
<gene>
    <name evidence="4" type="ORF">A7U60_g1562</name>
</gene>
<keyword evidence="5" id="KW-1185">Reference proteome</keyword>
<evidence type="ECO:0000256" key="2">
    <source>
        <dbReference type="SAM" id="MobiDB-lite"/>
    </source>
</evidence>
<dbReference type="AlphaFoldDB" id="A0A9Q5I445"/>
<dbReference type="GO" id="GO:0032040">
    <property type="term" value="C:small-subunit processome"/>
    <property type="evidence" value="ECO:0007669"/>
    <property type="project" value="TreeGrafter"/>
</dbReference>
<dbReference type="Pfam" id="PF12894">
    <property type="entry name" value="ANAPC4_WD40"/>
    <property type="match status" value="1"/>
</dbReference>
<dbReference type="Pfam" id="PF00400">
    <property type="entry name" value="WD40"/>
    <property type="match status" value="2"/>
</dbReference>
<evidence type="ECO:0000256" key="1">
    <source>
        <dbReference type="PROSITE-ProRule" id="PRU00221"/>
    </source>
</evidence>
<name>A0A9Q5I445_SANBA</name>
<reference evidence="4" key="1">
    <citation type="submission" date="2016-06" db="EMBL/GenBank/DDBJ databases">
        <title>Draft Genome sequence of the fungus Inonotus baumii.</title>
        <authorList>
            <person name="Zhu H."/>
            <person name="Lin W."/>
        </authorList>
    </citation>
    <scope>NUCLEOTIDE SEQUENCE</scope>
    <source>
        <strain evidence="4">821</strain>
    </source>
</reference>
<dbReference type="Proteomes" id="UP000757232">
    <property type="component" value="Unassembled WGS sequence"/>
</dbReference>
<accession>A0A9Q5I445</accession>
<dbReference type="SUPFAM" id="SSF50998">
    <property type="entry name" value="Quinoprotein alcohol dehydrogenase-like"/>
    <property type="match status" value="1"/>
</dbReference>
<feature type="compositionally biased region" description="Acidic residues" evidence="2">
    <location>
        <begin position="696"/>
        <end position="707"/>
    </location>
</feature>
<proteinExistence type="predicted"/>
<feature type="region of interest" description="Disordered" evidence="2">
    <location>
        <begin position="689"/>
        <end position="723"/>
    </location>
</feature>
<dbReference type="OrthoDB" id="8883818at2759"/>
<dbReference type="InterPro" id="IPR046351">
    <property type="entry name" value="UTP4"/>
</dbReference>
<dbReference type="InterPro" id="IPR011047">
    <property type="entry name" value="Quinoprotein_ADH-like_sf"/>
</dbReference>
<feature type="repeat" description="WD" evidence="1">
    <location>
        <begin position="251"/>
        <end position="273"/>
    </location>
</feature>
<dbReference type="EMBL" id="LNZH02000102">
    <property type="protein sequence ID" value="OCB91154.1"/>
    <property type="molecule type" value="Genomic_DNA"/>
</dbReference>
<sequence>MPAPMNLGSQAHSNADATVFAVHRCRFVDYSPSAITSVAFPPLVLPTSSNSRSGKSRRKRKGRFGHLAVGRSNGNIELYEWSNPPDQQEHSAKAPQAWVLSKILYGPNPSKVDSIVFILRHPHLLAYNEVPALADLRLFSAGGGSELVEWDIMSGIILRTLNSQGGAIWHMAANPTSTQLALGCEDGRVRLIDVSNGEMSHLRRFDRAKCRILSIAWGPPVLPKPARSGDNEEDDETSSKDEDDEWTDSWLVTGGSDSSLRKWDAKTGRILDRMSTDKARGERTLVWAVGVLADGTIVSGDSLGIVKFWDSRTCTQLHSFPAHGADVLCMAISPDGQSVFTSGVDQKVCLFTHVKVSDTDKAGKNAGHKSKARWVQSTSKRMHSHDVRALAVWPPYLPISSSARPSHLSPLSGIAPILVSGGLDASLVLAPCATAGTSGQQLINPLATSAVSTFEDSYHRRLAYPTGLQPAVTVARSARLLLCRRDTSLSIWRIIGRACIHSALEVDLRAADAMDVDMDILPRDTTEGKKQQDGDESGYEKLLDMELDTTTDLCSSAISDDGRWLVVSDAYEVKLFELLADTGNGRIKPRRVKSFVAILSAYLSSSSPSNKEPEGASALGFTPDGGRLVIALSRRAHVLVVDLTGRSADGRPEPRVLRRFEHHAGREALFAGGRVVKDIPERANGVAHVNGTADSDISDDTSDVSDAEMDKNGKLEEDDEDEEEHASITRMAFSPDGQWFVTTDDHYRTHIFNLDAVQHHAVLPTSPALVTALAFSPSPSSVSSTSASSGSTLLILAHADSTIGVFDVEARRFAPWASHLAQLEQLPRRWTSLHDSVLGIAIEPRASSSSSSSVGRSEDGARHALFWGATWLCRVSLDAPVGWSDFAKKRRRDGSSQKLSSKSKGKSKTKTGPNPTANRAPVVAAEGGEVDAGPESEEESISNFKLVTRYRPILRVDFLDAGELLVVERPLLDVLRGLPPAFFKPKYGT</sequence>
<protein>
    <submittedName>
        <fullName evidence="4">WD40 repeat-like protein</fullName>
    </submittedName>
</protein>
<organism evidence="4 5">
    <name type="scientific">Sanghuangporus baumii</name>
    <name type="common">Phellinus baumii</name>
    <dbReference type="NCBI Taxonomy" id="108892"/>
    <lineage>
        <taxon>Eukaryota</taxon>
        <taxon>Fungi</taxon>
        <taxon>Dikarya</taxon>
        <taxon>Basidiomycota</taxon>
        <taxon>Agaricomycotina</taxon>
        <taxon>Agaricomycetes</taxon>
        <taxon>Hymenochaetales</taxon>
        <taxon>Hymenochaetaceae</taxon>
        <taxon>Sanghuangporus</taxon>
    </lineage>
</organism>
<evidence type="ECO:0000313" key="5">
    <source>
        <dbReference type="Proteomes" id="UP000757232"/>
    </source>
</evidence>
<dbReference type="GO" id="GO:0003723">
    <property type="term" value="F:RNA binding"/>
    <property type="evidence" value="ECO:0007669"/>
    <property type="project" value="TreeGrafter"/>
</dbReference>
<dbReference type="InterPro" id="IPR015943">
    <property type="entry name" value="WD40/YVTN_repeat-like_dom_sf"/>
</dbReference>
<dbReference type="Gene3D" id="2.130.10.10">
    <property type="entry name" value="YVTN repeat-like/Quinoprotein amine dehydrogenase"/>
    <property type="match status" value="2"/>
</dbReference>
<dbReference type="InterPro" id="IPR001680">
    <property type="entry name" value="WD40_rpt"/>
</dbReference>
<feature type="region of interest" description="Disordered" evidence="2">
    <location>
        <begin position="223"/>
        <end position="248"/>
    </location>
</feature>
<dbReference type="GO" id="GO:0030686">
    <property type="term" value="C:90S preribosome"/>
    <property type="evidence" value="ECO:0007669"/>
    <property type="project" value="InterPro"/>
</dbReference>
<dbReference type="InterPro" id="IPR024977">
    <property type="entry name" value="Apc4-like_WD40_dom"/>
</dbReference>
<dbReference type="PROSITE" id="PS50082">
    <property type="entry name" value="WD_REPEATS_2"/>
    <property type="match status" value="1"/>
</dbReference>
<feature type="compositionally biased region" description="Acidic residues" evidence="2">
    <location>
        <begin position="928"/>
        <end position="937"/>
    </location>
</feature>
<evidence type="ECO:0000259" key="3">
    <source>
        <dbReference type="Pfam" id="PF12894"/>
    </source>
</evidence>